<dbReference type="Proteomes" id="UP000606786">
    <property type="component" value="Unassembled WGS sequence"/>
</dbReference>
<dbReference type="EMBL" id="CAJHJT010000034">
    <property type="protein sequence ID" value="CAD7006447.1"/>
    <property type="molecule type" value="Genomic_DNA"/>
</dbReference>
<dbReference type="AlphaFoldDB" id="A0A811V9H8"/>
<accession>A0A811V9H8</accession>
<reference evidence="2" key="1">
    <citation type="submission" date="2020-11" db="EMBL/GenBank/DDBJ databases">
        <authorList>
            <person name="Whitehead M."/>
        </authorList>
    </citation>
    <scope>NUCLEOTIDE SEQUENCE</scope>
    <source>
        <strain evidence="2">EGII</strain>
    </source>
</reference>
<proteinExistence type="predicted"/>
<gene>
    <name evidence="2" type="ORF">CCAP1982_LOCUS14766</name>
</gene>
<evidence type="ECO:0000256" key="1">
    <source>
        <dbReference type="SAM" id="MobiDB-lite"/>
    </source>
</evidence>
<sequence length="150" mass="15835">MEKNGKNGKTEKPPSPVSNEREAYVNAPPVATISISAQRSPTLCHTNCCTLFVACQQMAKTAKKCDYRFAKIDYTLQIPSGGIGGGADGVWTSLAAELEAAQVETAQVEDAQVEAAQVVTAAVSGATCIFARVDPLSLLCIDIGTRQMVK</sequence>
<organism evidence="2 3">
    <name type="scientific">Ceratitis capitata</name>
    <name type="common">Mediterranean fruit fly</name>
    <name type="synonym">Tephritis capitata</name>
    <dbReference type="NCBI Taxonomy" id="7213"/>
    <lineage>
        <taxon>Eukaryota</taxon>
        <taxon>Metazoa</taxon>
        <taxon>Ecdysozoa</taxon>
        <taxon>Arthropoda</taxon>
        <taxon>Hexapoda</taxon>
        <taxon>Insecta</taxon>
        <taxon>Pterygota</taxon>
        <taxon>Neoptera</taxon>
        <taxon>Endopterygota</taxon>
        <taxon>Diptera</taxon>
        <taxon>Brachycera</taxon>
        <taxon>Muscomorpha</taxon>
        <taxon>Tephritoidea</taxon>
        <taxon>Tephritidae</taxon>
        <taxon>Ceratitis</taxon>
        <taxon>Ceratitis</taxon>
    </lineage>
</organism>
<evidence type="ECO:0000313" key="2">
    <source>
        <dbReference type="EMBL" id="CAD7006447.1"/>
    </source>
</evidence>
<name>A0A811V9H8_CERCA</name>
<protein>
    <submittedName>
        <fullName evidence="2">(Mediterranean fruit fly) hypothetical protein</fullName>
    </submittedName>
</protein>
<evidence type="ECO:0000313" key="3">
    <source>
        <dbReference type="Proteomes" id="UP000606786"/>
    </source>
</evidence>
<feature type="region of interest" description="Disordered" evidence="1">
    <location>
        <begin position="1"/>
        <end position="21"/>
    </location>
</feature>
<comment type="caution">
    <text evidence="2">The sequence shown here is derived from an EMBL/GenBank/DDBJ whole genome shotgun (WGS) entry which is preliminary data.</text>
</comment>
<feature type="compositionally biased region" description="Basic and acidic residues" evidence="1">
    <location>
        <begin position="1"/>
        <end position="12"/>
    </location>
</feature>
<keyword evidence="3" id="KW-1185">Reference proteome</keyword>